<keyword evidence="5" id="KW-1185">Reference proteome</keyword>
<dbReference type="OrthoDB" id="1888725at2759"/>
<sequence length="161" mass="17759">MAKAFALISAFCFLAAVANAASESFTVNGNVYCDPCRVKFKTRISENVPNAVVRLECRNMTTDAVTYSKEATTGENGFYTIDVEGEFGDDICDVTALKSSREDCKDTRGRVDKSQIVISNNAGMHNTVRYANPLFFTTEKASPQCPQVLKEIDYVPIDKIM</sequence>
<proteinExistence type="inferred from homology"/>
<reference evidence="4 5" key="1">
    <citation type="submission" date="2018-04" db="EMBL/GenBank/DDBJ databases">
        <authorList>
            <person name="Vogel A."/>
        </authorList>
    </citation>
    <scope>NUCLEOTIDE SEQUENCE [LARGE SCALE GENOMIC DNA]</scope>
</reference>
<evidence type="ECO:0000256" key="2">
    <source>
        <dbReference type="ARBA" id="ARBA00023157"/>
    </source>
</evidence>
<evidence type="ECO:0000313" key="4">
    <source>
        <dbReference type="EMBL" id="VFQ72884.1"/>
    </source>
</evidence>
<gene>
    <name evidence="4" type="ORF">CCAM_LOCUS14660</name>
</gene>
<keyword evidence="3" id="KW-0732">Signal</keyword>
<dbReference type="Proteomes" id="UP000595140">
    <property type="component" value="Unassembled WGS sequence"/>
</dbReference>
<keyword evidence="2" id="KW-1015">Disulfide bond</keyword>
<dbReference type="PANTHER" id="PTHR31614">
    <property type="entry name" value="PROTEIN DOWNSTREAM OF FLC-RELATED"/>
    <property type="match status" value="1"/>
</dbReference>
<feature type="signal peptide" evidence="3">
    <location>
        <begin position="1"/>
        <end position="20"/>
    </location>
</feature>
<comment type="similarity">
    <text evidence="1">Belongs to the Ole e I family.</text>
</comment>
<evidence type="ECO:0000313" key="5">
    <source>
        <dbReference type="Proteomes" id="UP000595140"/>
    </source>
</evidence>
<evidence type="ECO:0000256" key="1">
    <source>
        <dbReference type="ARBA" id="ARBA00010049"/>
    </source>
</evidence>
<feature type="chain" id="PRO_5019727877" evidence="3">
    <location>
        <begin position="21"/>
        <end position="161"/>
    </location>
</feature>
<dbReference type="Pfam" id="PF01190">
    <property type="entry name" value="Pollen_Ole_e_1"/>
    <property type="match status" value="1"/>
</dbReference>
<accession>A0A484L9G6</accession>
<dbReference type="AlphaFoldDB" id="A0A484L9G6"/>
<dbReference type="EMBL" id="OOIL02001116">
    <property type="protein sequence ID" value="VFQ72884.1"/>
    <property type="molecule type" value="Genomic_DNA"/>
</dbReference>
<dbReference type="InterPro" id="IPR006041">
    <property type="entry name" value="Pollen_Ole_e1_allergen"/>
</dbReference>
<protein>
    <submittedName>
        <fullName evidence="4">Uncharacterized protein</fullName>
    </submittedName>
</protein>
<evidence type="ECO:0000256" key="3">
    <source>
        <dbReference type="SAM" id="SignalP"/>
    </source>
</evidence>
<dbReference type="PANTHER" id="PTHR31614:SF2">
    <property type="entry name" value="F28N24.16 PROTEIN"/>
    <property type="match status" value="1"/>
</dbReference>
<name>A0A484L9G6_9ASTE</name>
<organism evidence="4 5">
    <name type="scientific">Cuscuta campestris</name>
    <dbReference type="NCBI Taxonomy" id="132261"/>
    <lineage>
        <taxon>Eukaryota</taxon>
        <taxon>Viridiplantae</taxon>
        <taxon>Streptophyta</taxon>
        <taxon>Embryophyta</taxon>
        <taxon>Tracheophyta</taxon>
        <taxon>Spermatophyta</taxon>
        <taxon>Magnoliopsida</taxon>
        <taxon>eudicotyledons</taxon>
        <taxon>Gunneridae</taxon>
        <taxon>Pentapetalae</taxon>
        <taxon>asterids</taxon>
        <taxon>lamiids</taxon>
        <taxon>Solanales</taxon>
        <taxon>Convolvulaceae</taxon>
        <taxon>Cuscuteae</taxon>
        <taxon>Cuscuta</taxon>
        <taxon>Cuscuta subgen. Grammica</taxon>
        <taxon>Cuscuta sect. Cleistogrammica</taxon>
    </lineage>
</organism>